<protein>
    <submittedName>
        <fullName evidence="1">LamG domain-containing protein</fullName>
    </submittedName>
</protein>
<dbReference type="GO" id="GO:0005975">
    <property type="term" value="P:carbohydrate metabolic process"/>
    <property type="evidence" value="ECO:0007669"/>
    <property type="project" value="UniProtKB-ARBA"/>
</dbReference>
<organism evidence="1 2">
    <name type="scientific">Candidatus Cryptobacteroides merdavium</name>
    <dbReference type="NCBI Taxonomy" id="2840769"/>
    <lineage>
        <taxon>Bacteria</taxon>
        <taxon>Pseudomonadati</taxon>
        <taxon>Bacteroidota</taxon>
        <taxon>Bacteroidia</taxon>
        <taxon>Bacteroidales</taxon>
        <taxon>Candidatus Cryptobacteroides</taxon>
    </lineage>
</organism>
<name>A0A9D9HAQ7_9BACT</name>
<dbReference type="Gene3D" id="2.60.120.200">
    <property type="match status" value="1"/>
</dbReference>
<reference evidence="1" key="2">
    <citation type="journal article" date="2021" name="PeerJ">
        <title>Extensive microbial diversity within the chicken gut microbiome revealed by metagenomics and culture.</title>
        <authorList>
            <person name="Gilroy R."/>
            <person name="Ravi A."/>
            <person name="Getino M."/>
            <person name="Pursley I."/>
            <person name="Horton D.L."/>
            <person name="Alikhan N.F."/>
            <person name="Baker D."/>
            <person name="Gharbi K."/>
            <person name="Hall N."/>
            <person name="Watson M."/>
            <person name="Adriaenssens E.M."/>
            <person name="Foster-Nyarko E."/>
            <person name="Jarju S."/>
            <person name="Secka A."/>
            <person name="Antonio M."/>
            <person name="Oren A."/>
            <person name="Chaudhuri R.R."/>
            <person name="La Ragione R."/>
            <person name="Hildebrand F."/>
            <person name="Pallen M.J."/>
        </authorList>
    </citation>
    <scope>NUCLEOTIDE SEQUENCE</scope>
    <source>
        <strain evidence="1">D5-748</strain>
    </source>
</reference>
<comment type="caution">
    <text evidence="1">The sequence shown here is derived from an EMBL/GenBank/DDBJ whole genome shotgun (WGS) entry which is preliminary data.</text>
</comment>
<proteinExistence type="predicted"/>
<feature type="non-terminal residue" evidence="1">
    <location>
        <position position="1"/>
    </location>
</feature>
<sequence>VTVNPYELKLADNASSITVEGFANTASVAIARGNGGYRLADLTDDNSKYIKSAEIDEHNNIVVEANWLGTTTLTLSDNAGKTLEIPVTVAPVAAELSSDYCFRMGIREYIESHPDFDHQEKLTFEMVFWPTYSRSLQSFIGLEGVFLLRCESNGDTDLRFEIATNIHKDPYNLSGDTYNDPRFRSQQRMGNDRQGNAQWYHIAIVFDGTQSSTKEAYKMYINGVREELTPASDEYADVAPDRYLVLSAVKGDEALMIGRSGNSEYRLGYCAVAQARMWTVARTEAEIKADMCTYFSPEEAAEKEGLAGYWVPSEGTSGIDAFPNYGYVGEGLDGIVYNNAVKTITETPFTGKYRLVDCPYLVR</sequence>
<gene>
    <name evidence="1" type="ORF">IAC23_02520</name>
</gene>
<accession>A0A9D9HAQ7</accession>
<evidence type="ECO:0000313" key="1">
    <source>
        <dbReference type="EMBL" id="MBO8444556.1"/>
    </source>
</evidence>
<dbReference type="AlphaFoldDB" id="A0A9D9HAQ7"/>
<dbReference type="SUPFAM" id="SSF49899">
    <property type="entry name" value="Concanavalin A-like lectins/glucanases"/>
    <property type="match status" value="1"/>
</dbReference>
<dbReference type="EMBL" id="JADIMO010000029">
    <property type="protein sequence ID" value="MBO8444556.1"/>
    <property type="molecule type" value="Genomic_DNA"/>
</dbReference>
<dbReference type="Proteomes" id="UP000823619">
    <property type="component" value="Unassembled WGS sequence"/>
</dbReference>
<reference evidence="1" key="1">
    <citation type="submission" date="2020-10" db="EMBL/GenBank/DDBJ databases">
        <authorList>
            <person name="Gilroy R."/>
        </authorList>
    </citation>
    <scope>NUCLEOTIDE SEQUENCE</scope>
    <source>
        <strain evidence="1">D5-748</strain>
    </source>
</reference>
<dbReference type="GO" id="GO:0004553">
    <property type="term" value="F:hydrolase activity, hydrolyzing O-glycosyl compounds"/>
    <property type="evidence" value="ECO:0007669"/>
    <property type="project" value="UniProtKB-ARBA"/>
</dbReference>
<dbReference type="InterPro" id="IPR013320">
    <property type="entry name" value="ConA-like_dom_sf"/>
</dbReference>
<evidence type="ECO:0000313" key="2">
    <source>
        <dbReference type="Proteomes" id="UP000823619"/>
    </source>
</evidence>